<proteinExistence type="predicted"/>
<dbReference type="GO" id="GO:0000307">
    <property type="term" value="C:cyclin-dependent protein kinase holoenzyme complex"/>
    <property type="evidence" value="ECO:0007669"/>
    <property type="project" value="TreeGrafter"/>
</dbReference>
<evidence type="ECO:0000313" key="2">
    <source>
        <dbReference type="EMBL" id="EIW78074.1"/>
    </source>
</evidence>
<protein>
    <recommendedName>
        <fullName evidence="4">Cyclin N-terminal domain-containing protein</fullName>
    </recommendedName>
</protein>
<sequence length="197" mass="21486">MAAVMGPSIAQHPSPFCAAHNISVSQSRQGFHPPPSAPPKSASTQPSTARDPFYGHENAARLCARFITHLFACPEYPPSSSGSTVKLPYFIAYALHRTKLHASVTFAALVLLQRLKACFPTARSSSGHRLFVSAFMIASKVICDDTYANKSWSIVAQSMFCGRRSTGWKGKRANTVNCPMFIVPVRYMHSYNVGASM</sequence>
<dbReference type="InterPro" id="IPR036915">
    <property type="entry name" value="Cyclin-like_sf"/>
</dbReference>
<keyword evidence="3" id="KW-1185">Reference proteome</keyword>
<evidence type="ECO:0000256" key="1">
    <source>
        <dbReference type="SAM" id="MobiDB-lite"/>
    </source>
</evidence>
<dbReference type="AlphaFoldDB" id="A0A5M3MH23"/>
<dbReference type="EMBL" id="JH711583">
    <property type="protein sequence ID" value="EIW78074.1"/>
    <property type="molecule type" value="Genomic_DNA"/>
</dbReference>
<dbReference type="InterPro" id="IPR013922">
    <property type="entry name" value="Cyclin_PHO80-like"/>
</dbReference>
<dbReference type="GO" id="GO:0019901">
    <property type="term" value="F:protein kinase binding"/>
    <property type="evidence" value="ECO:0007669"/>
    <property type="project" value="InterPro"/>
</dbReference>
<dbReference type="GO" id="GO:0005634">
    <property type="term" value="C:nucleus"/>
    <property type="evidence" value="ECO:0007669"/>
    <property type="project" value="TreeGrafter"/>
</dbReference>
<dbReference type="GO" id="GO:0016538">
    <property type="term" value="F:cyclin-dependent protein serine/threonine kinase regulator activity"/>
    <property type="evidence" value="ECO:0007669"/>
    <property type="project" value="TreeGrafter"/>
</dbReference>
<dbReference type="PANTHER" id="PTHR15615:SF108">
    <property type="entry name" value="PROTEIN CNPPD1"/>
    <property type="match status" value="1"/>
</dbReference>
<dbReference type="GeneID" id="19203731"/>
<feature type="compositionally biased region" description="Low complexity" evidence="1">
    <location>
        <begin position="39"/>
        <end position="49"/>
    </location>
</feature>
<evidence type="ECO:0000313" key="3">
    <source>
        <dbReference type="Proteomes" id="UP000053558"/>
    </source>
</evidence>
<reference evidence="3" key="1">
    <citation type="journal article" date="2012" name="Science">
        <title>The Paleozoic origin of enzymatic lignin decomposition reconstructed from 31 fungal genomes.</title>
        <authorList>
            <person name="Floudas D."/>
            <person name="Binder M."/>
            <person name="Riley R."/>
            <person name="Barry K."/>
            <person name="Blanchette R.A."/>
            <person name="Henrissat B."/>
            <person name="Martinez A.T."/>
            <person name="Otillar R."/>
            <person name="Spatafora J.W."/>
            <person name="Yadav J.S."/>
            <person name="Aerts A."/>
            <person name="Benoit I."/>
            <person name="Boyd A."/>
            <person name="Carlson A."/>
            <person name="Copeland A."/>
            <person name="Coutinho P.M."/>
            <person name="de Vries R.P."/>
            <person name="Ferreira P."/>
            <person name="Findley K."/>
            <person name="Foster B."/>
            <person name="Gaskell J."/>
            <person name="Glotzer D."/>
            <person name="Gorecki P."/>
            <person name="Heitman J."/>
            <person name="Hesse C."/>
            <person name="Hori C."/>
            <person name="Igarashi K."/>
            <person name="Jurgens J.A."/>
            <person name="Kallen N."/>
            <person name="Kersten P."/>
            <person name="Kohler A."/>
            <person name="Kuees U."/>
            <person name="Kumar T.K.A."/>
            <person name="Kuo A."/>
            <person name="LaButti K."/>
            <person name="Larrondo L.F."/>
            <person name="Lindquist E."/>
            <person name="Ling A."/>
            <person name="Lombard V."/>
            <person name="Lucas S."/>
            <person name="Lundell T."/>
            <person name="Martin R."/>
            <person name="McLaughlin D.J."/>
            <person name="Morgenstern I."/>
            <person name="Morin E."/>
            <person name="Murat C."/>
            <person name="Nagy L.G."/>
            <person name="Nolan M."/>
            <person name="Ohm R.A."/>
            <person name="Patyshakuliyeva A."/>
            <person name="Rokas A."/>
            <person name="Ruiz-Duenas F.J."/>
            <person name="Sabat G."/>
            <person name="Salamov A."/>
            <person name="Samejima M."/>
            <person name="Schmutz J."/>
            <person name="Slot J.C."/>
            <person name="St John F."/>
            <person name="Stenlid J."/>
            <person name="Sun H."/>
            <person name="Sun S."/>
            <person name="Syed K."/>
            <person name="Tsang A."/>
            <person name="Wiebenga A."/>
            <person name="Young D."/>
            <person name="Pisabarro A."/>
            <person name="Eastwood D.C."/>
            <person name="Martin F."/>
            <person name="Cullen D."/>
            <person name="Grigoriev I.V."/>
            <person name="Hibbett D.S."/>
        </authorList>
    </citation>
    <scope>NUCLEOTIDE SEQUENCE [LARGE SCALE GENOMIC DNA]</scope>
    <source>
        <strain evidence="3">RWD-64-598 SS2</strain>
    </source>
</reference>
<name>A0A5M3MH23_CONPW</name>
<dbReference type="SUPFAM" id="SSF47954">
    <property type="entry name" value="Cyclin-like"/>
    <property type="match status" value="1"/>
</dbReference>
<comment type="caution">
    <text evidence="2">The sequence shown here is derived from an EMBL/GenBank/DDBJ whole genome shotgun (WGS) entry which is preliminary data.</text>
</comment>
<dbReference type="Pfam" id="PF08613">
    <property type="entry name" value="Cyclin"/>
    <property type="match status" value="1"/>
</dbReference>
<dbReference type="OrthoDB" id="244495at2759"/>
<dbReference type="PANTHER" id="PTHR15615">
    <property type="match status" value="1"/>
</dbReference>
<dbReference type="CDD" id="cd20557">
    <property type="entry name" value="CYCLIN_ScPCL1-like"/>
    <property type="match status" value="1"/>
</dbReference>
<dbReference type="RefSeq" id="XP_007772323.1">
    <property type="nucleotide sequence ID" value="XM_007774133.1"/>
</dbReference>
<accession>A0A5M3MH23</accession>
<dbReference type="Gene3D" id="1.10.472.10">
    <property type="entry name" value="Cyclin-like"/>
    <property type="match status" value="1"/>
</dbReference>
<dbReference type="Proteomes" id="UP000053558">
    <property type="component" value="Unassembled WGS sequence"/>
</dbReference>
<dbReference type="KEGG" id="cput:CONPUDRAFT_157236"/>
<evidence type="ECO:0008006" key="4">
    <source>
        <dbReference type="Google" id="ProtNLM"/>
    </source>
</evidence>
<organism evidence="2 3">
    <name type="scientific">Coniophora puteana (strain RWD-64-598)</name>
    <name type="common">Brown rot fungus</name>
    <dbReference type="NCBI Taxonomy" id="741705"/>
    <lineage>
        <taxon>Eukaryota</taxon>
        <taxon>Fungi</taxon>
        <taxon>Dikarya</taxon>
        <taxon>Basidiomycota</taxon>
        <taxon>Agaricomycotina</taxon>
        <taxon>Agaricomycetes</taxon>
        <taxon>Agaricomycetidae</taxon>
        <taxon>Boletales</taxon>
        <taxon>Coniophorineae</taxon>
        <taxon>Coniophoraceae</taxon>
        <taxon>Coniophora</taxon>
    </lineage>
</organism>
<feature type="region of interest" description="Disordered" evidence="1">
    <location>
        <begin position="26"/>
        <end position="50"/>
    </location>
</feature>
<gene>
    <name evidence="2" type="ORF">CONPUDRAFT_157236</name>
</gene>